<keyword evidence="4" id="KW-0967">Endosome</keyword>
<feature type="compositionally biased region" description="Acidic residues" evidence="7">
    <location>
        <begin position="149"/>
        <end position="159"/>
    </location>
</feature>
<comment type="caution">
    <text evidence="8">The sequence shown here is derived from an EMBL/GenBank/DDBJ whole genome shotgun (WGS) entry which is preliminary data.</text>
</comment>
<feature type="region of interest" description="Disordered" evidence="7">
    <location>
        <begin position="143"/>
        <end position="222"/>
    </location>
</feature>
<dbReference type="PANTHER" id="PTHR22761">
    <property type="entry name" value="CHARGED MULTIVESICULAR BODY PROTEIN"/>
    <property type="match status" value="1"/>
</dbReference>
<reference evidence="8" key="1">
    <citation type="submission" date="2023-08" db="EMBL/GenBank/DDBJ databases">
        <title>Black Yeasts Isolated from many extreme environments.</title>
        <authorList>
            <person name="Coleine C."/>
            <person name="Stajich J.E."/>
            <person name="Selbmann L."/>
        </authorList>
    </citation>
    <scope>NUCLEOTIDE SEQUENCE</scope>
    <source>
        <strain evidence="8">CCFEE 5401</strain>
    </source>
</reference>
<comment type="subcellular location">
    <subcellularLocation>
        <location evidence="1">Endosome membrane</location>
    </subcellularLocation>
</comment>
<evidence type="ECO:0000256" key="2">
    <source>
        <dbReference type="ARBA" id="ARBA00006190"/>
    </source>
</evidence>
<dbReference type="GO" id="GO:0005771">
    <property type="term" value="C:multivesicular body"/>
    <property type="evidence" value="ECO:0007669"/>
    <property type="project" value="TreeGrafter"/>
</dbReference>
<evidence type="ECO:0000256" key="6">
    <source>
        <dbReference type="ARBA" id="ARBA00023136"/>
    </source>
</evidence>
<dbReference type="GO" id="GO:0015031">
    <property type="term" value="P:protein transport"/>
    <property type="evidence" value="ECO:0007669"/>
    <property type="project" value="UniProtKB-KW"/>
</dbReference>
<evidence type="ECO:0000313" key="8">
    <source>
        <dbReference type="EMBL" id="KAK5108579.1"/>
    </source>
</evidence>
<dbReference type="GO" id="GO:0000815">
    <property type="term" value="C:ESCRT III complex"/>
    <property type="evidence" value="ECO:0007669"/>
    <property type="project" value="TreeGrafter"/>
</dbReference>
<gene>
    <name evidence="8" type="ORF">LTR62_008155</name>
</gene>
<dbReference type="Gene3D" id="1.10.287.1060">
    <property type="entry name" value="ESAT-6-like"/>
    <property type="match status" value="1"/>
</dbReference>
<dbReference type="PANTHER" id="PTHR22761:SF5">
    <property type="entry name" value="CHARGED MULTIVESICULAR BODY PROTEIN 6"/>
    <property type="match status" value="1"/>
</dbReference>
<proteinExistence type="inferred from homology"/>
<protein>
    <recommendedName>
        <fullName evidence="10">Charged multivesicular body protein 6</fullName>
    </recommendedName>
</protein>
<dbReference type="Proteomes" id="UP001310890">
    <property type="component" value="Unassembled WGS sequence"/>
</dbReference>
<dbReference type="GO" id="GO:0032511">
    <property type="term" value="P:late endosome to vacuole transport via multivesicular body sorting pathway"/>
    <property type="evidence" value="ECO:0007669"/>
    <property type="project" value="TreeGrafter"/>
</dbReference>
<evidence type="ECO:0000313" key="9">
    <source>
        <dbReference type="Proteomes" id="UP001310890"/>
    </source>
</evidence>
<evidence type="ECO:0000256" key="3">
    <source>
        <dbReference type="ARBA" id="ARBA00022448"/>
    </source>
</evidence>
<evidence type="ECO:0000256" key="7">
    <source>
        <dbReference type="SAM" id="MobiDB-lite"/>
    </source>
</evidence>
<sequence length="222" mass="24990">MGNSSSSNKVSDQDRAILQMKVQRDNLHQYQKRITHLTALETSVARQCLQQGNKPRAILALRKKKYQESLLSKTDQQLAQLEQLTSEVEFALVQRDVVFGLQQGTAVLKEIRREMGGLEKVEMILGESEEAREYQREVSALLTGKMSNQDEDEVEDELEALEREVDGSRVKLPTAPNGELAEQQPLNLPDVPTETETPAQKAKRRREARAREAQQAGEPIAA</sequence>
<keyword evidence="6" id="KW-0472">Membrane</keyword>
<comment type="similarity">
    <text evidence="2">Belongs to the SNF7 family.</text>
</comment>
<evidence type="ECO:0000256" key="1">
    <source>
        <dbReference type="ARBA" id="ARBA00004608"/>
    </source>
</evidence>
<evidence type="ECO:0008006" key="10">
    <source>
        <dbReference type="Google" id="ProtNLM"/>
    </source>
</evidence>
<evidence type="ECO:0000256" key="4">
    <source>
        <dbReference type="ARBA" id="ARBA00022753"/>
    </source>
</evidence>
<evidence type="ECO:0000256" key="5">
    <source>
        <dbReference type="ARBA" id="ARBA00022927"/>
    </source>
</evidence>
<dbReference type="EMBL" id="JAVRRL010000082">
    <property type="protein sequence ID" value="KAK5108579.1"/>
    <property type="molecule type" value="Genomic_DNA"/>
</dbReference>
<dbReference type="InterPro" id="IPR005024">
    <property type="entry name" value="Snf7_fam"/>
</dbReference>
<feature type="compositionally biased region" description="Basic and acidic residues" evidence="7">
    <location>
        <begin position="160"/>
        <end position="169"/>
    </location>
</feature>
<keyword evidence="3" id="KW-0813">Transport</keyword>
<keyword evidence="5" id="KW-0653">Protein transport</keyword>
<dbReference type="Pfam" id="PF03357">
    <property type="entry name" value="Snf7"/>
    <property type="match status" value="1"/>
</dbReference>
<accession>A0AAN7YCT4</accession>
<organism evidence="8 9">
    <name type="scientific">Meristemomyces frigidus</name>
    <dbReference type="NCBI Taxonomy" id="1508187"/>
    <lineage>
        <taxon>Eukaryota</taxon>
        <taxon>Fungi</taxon>
        <taxon>Dikarya</taxon>
        <taxon>Ascomycota</taxon>
        <taxon>Pezizomycotina</taxon>
        <taxon>Dothideomycetes</taxon>
        <taxon>Dothideomycetidae</taxon>
        <taxon>Mycosphaerellales</taxon>
        <taxon>Teratosphaeriaceae</taxon>
        <taxon>Meristemomyces</taxon>
    </lineage>
</organism>
<dbReference type="AlphaFoldDB" id="A0AAN7YCT4"/>
<dbReference type="GO" id="GO:0006900">
    <property type="term" value="P:vesicle budding from membrane"/>
    <property type="evidence" value="ECO:0007669"/>
    <property type="project" value="TreeGrafter"/>
</dbReference>
<name>A0AAN7YCT4_9PEZI</name>